<reference evidence="3 4" key="1">
    <citation type="journal article" date="2018" name="Nat. Biotechnol.">
        <title>A standardized bacterial taxonomy based on genome phylogeny substantially revises the tree of life.</title>
        <authorList>
            <person name="Parks D.H."/>
            <person name="Chuvochina M."/>
            <person name="Waite D.W."/>
            <person name="Rinke C."/>
            <person name="Skarshewski A."/>
            <person name="Chaumeil P.A."/>
            <person name="Hugenholtz P."/>
        </authorList>
    </citation>
    <scope>NUCLEOTIDE SEQUENCE [LARGE SCALE GENOMIC DNA]</scope>
    <source>
        <strain evidence="3">UBA9380</strain>
    </source>
</reference>
<dbReference type="SUPFAM" id="SSF110296">
    <property type="entry name" value="Oligoxyloglucan reducing end-specific cellobiohydrolase"/>
    <property type="match status" value="1"/>
</dbReference>
<feature type="region of interest" description="Disordered" evidence="1">
    <location>
        <begin position="64"/>
        <end position="84"/>
    </location>
</feature>
<dbReference type="InterPro" id="IPR015943">
    <property type="entry name" value="WD40/YVTN_repeat-like_dom_sf"/>
</dbReference>
<feature type="chain" id="PRO_5030065561" description="Photosynthesis system II assembly factor Ycf48/Hcf136-like domain-containing protein" evidence="2">
    <location>
        <begin position="31"/>
        <end position="284"/>
    </location>
</feature>
<evidence type="ECO:0000313" key="4">
    <source>
        <dbReference type="Proteomes" id="UP000263489"/>
    </source>
</evidence>
<dbReference type="EMBL" id="DNNA01000329">
    <property type="protein sequence ID" value="HBC36873.1"/>
    <property type="molecule type" value="Genomic_DNA"/>
</dbReference>
<feature type="signal peptide" evidence="2">
    <location>
        <begin position="1"/>
        <end position="30"/>
    </location>
</feature>
<dbReference type="AlphaFoldDB" id="A0A354JPS6"/>
<evidence type="ECO:0008006" key="5">
    <source>
        <dbReference type="Google" id="ProtNLM"/>
    </source>
</evidence>
<sequence>MKAKVYRLNSGVSRLFLFALIAVMPGLVQAQSATDGQAVKALTTDASGALLVLRNSGLLAVEGQSTTEIPLPPSDSGAPPRSMAKGADESLYLAGPGLGIWRYDNASKRWQSLNDTLPDLGITAIAAHATQAETLYVYLGESGMFRSRDGGAEWVKVDSGPREPVQAFLHSDMPGSMESGWLFAGTTRGVARSMDCFCFWGDAGELRGTVTAIDYDPSAPENVYAVIEGQLHHSSDGGESWAGLKIPEPVTALTFSLKEGLVVGTEDGDLLSQNASGEWVPVHE</sequence>
<proteinExistence type="predicted"/>
<keyword evidence="2" id="KW-0732">Signal</keyword>
<organism evidence="3 4">
    <name type="scientific">Marinobacter adhaerens</name>
    <dbReference type="NCBI Taxonomy" id="1033846"/>
    <lineage>
        <taxon>Bacteria</taxon>
        <taxon>Pseudomonadati</taxon>
        <taxon>Pseudomonadota</taxon>
        <taxon>Gammaproteobacteria</taxon>
        <taxon>Pseudomonadales</taxon>
        <taxon>Marinobacteraceae</taxon>
        <taxon>Marinobacter</taxon>
    </lineage>
</organism>
<dbReference type="Proteomes" id="UP000263489">
    <property type="component" value="Unassembled WGS sequence"/>
</dbReference>
<evidence type="ECO:0000256" key="2">
    <source>
        <dbReference type="SAM" id="SignalP"/>
    </source>
</evidence>
<dbReference type="Gene3D" id="2.130.10.10">
    <property type="entry name" value="YVTN repeat-like/Quinoprotein amine dehydrogenase"/>
    <property type="match status" value="1"/>
</dbReference>
<protein>
    <recommendedName>
        <fullName evidence="5">Photosynthesis system II assembly factor Ycf48/Hcf136-like domain-containing protein</fullName>
    </recommendedName>
</protein>
<evidence type="ECO:0000256" key="1">
    <source>
        <dbReference type="SAM" id="MobiDB-lite"/>
    </source>
</evidence>
<comment type="caution">
    <text evidence="3">The sequence shown here is derived from an EMBL/GenBank/DDBJ whole genome shotgun (WGS) entry which is preliminary data.</text>
</comment>
<name>A0A354JPS6_9GAMM</name>
<evidence type="ECO:0000313" key="3">
    <source>
        <dbReference type="EMBL" id="HBC36873.1"/>
    </source>
</evidence>
<accession>A0A354JPS6</accession>
<gene>
    <name evidence="3" type="ORF">DC045_21710</name>
</gene>